<keyword evidence="4" id="KW-1185">Reference proteome</keyword>
<name>A0A0D9XNU0_9ORYZ</name>
<keyword evidence="2" id="KW-0472">Membrane</keyword>
<dbReference type="HOGENOM" id="CLU_2065223_0_0_1"/>
<dbReference type="Proteomes" id="UP000032180">
    <property type="component" value="Chromosome 11"/>
</dbReference>
<keyword evidence="2" id="KW-0812">Transmembrane</keyword>
<reference evidence="3" key="3">
    <citation type="submission" date="2015-04" db="UniProtKB">
        <authorList>
            <consortium name="EnsemblPlants"/>
        </authorList>
    </citation>
    <scope>IDENTIFICATION</scope>
</reference>
<keyword evidence="2" id="KW-1133">Transmembrane helix</keyword>
<protein>
    <submittedName>
        <fullName evidence="3">Uncharacterized protein</fullName>
    </submittedName>
</protein>
<evidence type="ECO:0000256" key="2">
    <source>
        <dbReference type="SAM" id="Phobius"/>
    </source>
</evidence>
<evidence type="ECO:0000256" key="1">
    <source>
        <dbReference type="SAM" id="MobiDB-lite"/>
    </source>
</evidence>
<evidence type="ECO:0000313" key="3">
    <source>
        <dbReference type="EnsemblPlants" id="LPERR11G01900.1"/>
    </source>
</evidence>
<accession>A0A0D9XNU0</accession>
<feature type="transmembrane region" description="Helical" evidence="2">
    <location>
        <begin position="94"/>
        <end position="115"/>
    </location>
</feature>
<reference evidence="3 4" key="1">
    <citation type="submission" date="2012-08" db="EMBL/GenBank/DDBJ databases">
        <title>Oryza genome evolution.</title>
        <authorList>
            <person name="Wing R.A."/>
        </authorList>
    </citation>
    <scope>NUCLEOTIDE SEQUENCE</scope>
</reference>
<proteinExistence type="predicted"/>
<evidence type="ECO:0000313" key="4">
    <source>
        <dbReference type="Proteomes" id="UP000032180"/>
    </source>
</evidence>
<dbReference type="EnsemblPlants" id="LPERR11G01900.1">
    <property type="protein sequence ID" value="LPERR11G01900.1"/>
    <property type="gene ID" value="LPERR11G01900"/>
</dbReference>
<feature type="compositionally biased region" description="Basic and acidic residues" evidence="1">
    <location>
        <begin position="36"/>
        <end position="48"/>
    </location>
</feature>
<reference evidence="4" key="2">
    <citation type="submission" date="2013-12" db="EMBL/GenBank/DDBJ databases">
        <authorList>
            <person name="Yu Y."/>
            <person name="Lee S."/>
            <person name="de Baynast K."/>
            <person name="Wissotski M."/>
            <person name="Liu L."/>
            <person name="Talag J."/>
            <person name="Goicoechea J."/>
            <person name="Angelova A."/>
            <person name="Jetty R."/>
            <person name="Kudrna D."/>
            <person name="Golser W."/>
            <person name="Rivera L."/>
            <person name="Zhang J."/>
            <person name="Wing R."/>
        </authorList>
    </citation>
    <scope>NUCLEOTIDE SEQUENCE</scope>
</reference>
<dbReference type="PANTHER" id="PTHR36392">
    <property type="entry name" value="TRANSMEMBRANE PROTEIN"/>
    <property type="match status" value="1"/>
</dbReference>
<sequence length="138" mass="15398">MFTGASGIPHSTLFLARRSGAAPEGGGQRRSSRHPPAKEKPRRLKAEQRGTAQQRGRPPHLCVELSSINREEGEEGGEERRGGKGRMPHRARPMTGLLVFMGVNLVLINTISPVYDFVCFNPYWERRVMSCIIGYIKP</sequence>
<dbReference type="Gramene" id="LPERR11G01900.1">
    <property type="protein sequence ID" value="LPERR11G01900.1"/>
    <property type="gene ID" value="LPERR11G01900"/>
</dbReference>
<feature type="region of interest" description="Disordered" evidence="1">
    <location>
        <begin position="1"/>
        <end position="90"/>
    </location>
</feature>
<dbReference type="PANTHER" id="PTHR36392:SF1">
    <property type="entry name" value="TRANSMEMBRANE PROTEIN"/>
    <property type="match status" value="1"/>
</dbReference>
<dbReference type="AlphaFoldDB" id="A0A0D9XNU0"/>
<organism evidence="3 4">
    <name type="scientific">Leersia perrieri</name>
    <dbReference type="NCBI Taxonomy" id="77586"/>
    <lineage>
        <taxon>Eukaryota</taxon>
        <taxon>Viridiplantae</taxon>
        <taxon>Streptophyta</taxon>
        <taxon>Embryophyta</taxon>
        <taxon>Tracheophyta</taxon>
        <taxon>Spermatophyta</taxon>
        <taxon>Magnoliopsida</taxon>
        <taxon>Liliopsida</taxon>
        <taxon>Poales</taxon>
        <taxon>Poaceae</taxon>
        <taxon>BOP clade</taxon>
        <taxon>Oryzoideae</taxon>
        <taxon>Oryzeae</taxon>
        <taxon>Oryzinae</taxon>
        <taxon>Leersia</taxon>
    </lineage>
</organism>